<dbReference type="InterPro" id="IPR032710">
    <property type="entry name" value="NTF2-like_dom_sf"/>
</dbReference>
<dbReference type="InterPro" id="IPR013324">
    <property type="entry name" value="RNA_pol_sigma_r3/r4-like"/>
</dbReference>
<gene>
    <name evidence="9" type="ORF">ACFYXQ_08825</name>
</gene>
<organism evidence="9 10">
    <name type="scientific">Nocardia jiangxiensis</name>
    <dbReference type="NCBI Taxonomy" id="282685"/>
    <lineage>
        <taxon>Bacteria</taxon>
        <taxon>Bacillati</taxon>
        <taxon>Actinomycetota</taxon>
        <taxon>Actinomycetes</taxon>
        <taxon>Mycobacteriales</taxon>
        <taxon>Nocardiaceae</taxon>
        <taxon>Nocardia</taxon>
    </lineage>
</organism>
<keyword evidence="10" id="KW-1185">Reference proteome</keyword>
<evidence type="ECO:0000256" key="2">
    <source>
        <dbReference type="ARBA" id="ARBA00011344"/>
    </source>
</evidence>
<dbReference type="NCBIfam" id="TIGR02960">
    <property type="entry name" value="SigX5"/>
    <property type="match status" value="1"/>
</dbReference>
<dbReference type="InterPro" id="IPR036388">
    <property type="entry name" value="WH-like_DNA-bd_sf"/>
</dbReference>
<sequence>MSSSSGQVGVDPSALEALRIPLTGYCYRLLGTAADTDDAVQETLIRAYTRSDSYDPGRARLSTWVHAIATNVCLDMLRAARRRMLIWDGPSARDFDPGAVLPDRWLDPMPDARLIDTEDPAELAVQRESVRLAFVAALQHLPPRQRAVLVLRDVLAFTAVETADMLGVSTAAANSALQRARGTLAAARTTVSQPDLDPADEDLLRRYTTAFEKHDVAGLAAVLCADAESGMPPFAWRITGRDATVEIFAATDACAGDRMVPVRMNGVTGVGQYRPDAEGVLRPFALVAVHAHDGGVAQVITFLGSGTRFAEFGLPETI</sequence>
<keyword evidence="5" id="KW-0238">DNA-binding</keyword>
<dbReference type="NCBIfam" id="TIGR02937">
    <property type="entry name" value="sigma70-ECF"/>
    <property type="match status" value="1"/>
</dbReference>
<dbReference type="CDD" id="cd06171">
    <property type="entry name" value="Sigma70_r4"/>
    <property type="match status" value="1"/>
</dbReference>
<dbReference type="Pfam" id="PF04542">
    <property type="entry name" value="Sigma70_r2"/>
    <property type="match status" value="1"/>
</dbReference>
<dbReference type="EC" id="2.7.7.6" evidence="9"/>
<dbReference type="Proteomes" id="UP001601992">
    <property type="component" value="Unassembled WGS sequence"/>
</dbReference>
<feature type="domain" description="RNA polymerase sigma factor 70 region 4 type 2" evidence="8">
    <location>
        <begin position="132"/>
        <end position="183"/>
    </location>
</feature>
<evidence type="ECO:0000259" key="7">
    <source>
        <dbReference type="Pfam" id="PF04542"/>
    </source>
</evidence>
<feature type="domain" description="RNA polymerase sigma-70 region 2" evidence="7">
    <location>
        <begin position="19"/>
        <end position="83"/>
    </location>
</feature>
<dbReference type="InterPro" id="IPR007627">
    <property type="entry name" value="RNA_pol_sigma70_r2"/>
</dbReference>
<keyword evidence="3" id="KW-0805">Transcription regulation</keyword>
<dbReference type="RefSeq" id="WP_387403063.1">
    <property type="nucleotide sequence ID" value="NZ_JBIAQY010000002.1"/>
</dbReference>
<evidence type="ECO:0000256" key="4">
    <source>
        <dbReference type="ARBA" id="ARBA00023082"/>
    </source>
</evidence>
<evidence type="ECO:0000256" key="6">
    <source>
        <dbReference type="ARBA" id="ARBA00023163"/>
    </source>
</evidence>
<evidence type="ECO:0000259" key="8">
    <source>
        <dbReference type="Pfam" id="PF08281"/>
    </source>
</evidence>
<dbReference type="InterPro" id="IPR039425">
    <property type="entry name" value="RNA_pol_sigma-70-like"/>
</dbReference>
<evidence type="ECO:0000256" key="3">
    <source>
        <dbReference type="ARBA" id="ARBA00023015"/>
    </source>
</evidence>
<dbReference type="InterPro" id="IPR014284">
    <property type="entry name" value="RNA_pol_sigma-70_dom"/>
</dbReference>
<dbReference type="InterPro" id="IPR013325">
    <property type="entry name" value="RNA_pol_sigma_r2"/>
</dbReference>
<dbReference type="InterPro" id="IPR014305">
    <property type="entry name" value="RNA_pol_sigma-G_actinobac"/>
</dbReference>
<dbReference type="PANTHER" id="PTHR43133">
    <property type="entry name" value="RNA POLYMERASE ECF-TYPE SIGMA FACTO"/>
    <property type="match status" value="1"/>
</dbReference>
<dbReference type="PANTHER" id="PTHR43133:SF65">
    <property type="entry name" value="ECF RNA POLYMERASE SIGMA FACTOR SIGG"/>
    <property type="match status" value="1"/>
</dbReference>
<keyword evidence="4" id="KW-0731">Sigma factor</keyword>
<accession>A0ABW6RV50</accession>
<evidence type="ECO:0000313" key="9">
    <source>
        <dbReference type="EMBL" id="MFF3567872.1"/>
    </source>
</evidence>
<comment type="subunit">
    <text evidence="2">Interacts transiently with the RNA polymerase catalytic core formed by RpoA, RpoB, RpoC and RpoZ (2 alpha, 1 beta, 1 beta' and 1 omega subunit) to form the RNA polymerase holoenzyme that can initiate transcription.</text>
</comment>
<dbReference type="Gene3D" id="3.10.450.50">
    <property type="match status" value="1"/>
</dbReference>
<keyword evidence="6" id="KW-0804">Transcription</keyword>
<dbReference type="InterPro" id="IPR013249">
    <property type="entry name" value="RNA_pol_sigma70_r4_t2"/>
</dbReference>
<evidence type="ECO:0000313" key="10">
    <source>
        <dbReference type="Proteomes" id="UP001601992"/>
    </source>
</evidence>
<comment type="caution">
    <text evidence="9">The sequence shown here is derived from an EMBL/GenBank/DDBJ whole genome shotgun (WGS) entry which is preliminary data.</text>
</comment>
<dbReference type="Gene3D" id="1.10.1740.10">
    <property type="match status" value="1"/>
</dbReference>
<dbReference type="SUPFAM" id="SSF54427">
    <property type="entry name" value="NTF2-like"/>
    <property type="match status" value="1"/>
</dbReference>
<dbReference type="Gene3D" id="1.10.10.10">
    <property type="entry name" value="Winged helix-like DNA-binding domain superfamily/Winged helix DNA-binding domain"/>
    <property type="match status" value="1"/>
</dbReference>
<dbReference type="EMBL" id="JBIAQY010000002">
    <property type="protein sequence ID" value="MFF3567872.1"/>
    <property type="molecule type" value="Genomic_DNA"/>
</dbReference>
<dbReference type="SUPFAM" id="SSF88946">
    <property type="entry name" value="Sigma2 domain of RNA polymerase sigma factors"/>
    <property type="match status" value="1"/>
</dbReference>
<protein>
    <submittedName>
        <fullName evidence="9">RNA polymerase subunit sigma-70</fullName>
        <ecNumber evidence="9">2.7.7.6</ecNumber>
    </submittedName>
</protein>
<evidence type="ECO:0000256" key="1">
    <source>
        <dbReference type="ARBA" id="ARBA00010641"/>
    </source>
</evidence>
<dbReference type="SUPFAM" id="SSF88659">
    <property type="entry name" value="Sigma3 and sigma4 domains of RNA polymerase sigma factors"/>
    <property type="match status" value="1"/>
</dbReference>
<keyword evidence="9" id="KW-0808">Transferase</keyword>
<comment type="similarity">
    <text evidence="1">Belongs to the sigma-70 factor family. ECF subfamily.</text>
</comment>
<dbReference type="NCBIfam" id="NF006089">
    <property type="entry name" value="PRK08241.1"/>
    <property type="match status" value="1"/>
</dbReference>
<dbReference type="Pfam" id="PF08281">
    <property type="entry name" value="Sigma70_r4_2"/>
    <property type="match status" value="1"/>
</dbReference>
<reference evidence="9 10" key="1">
    <citation type="submission" date="2024-10" db="EMBL/GenBank/DDBJ databases">
        <title>The Natural Products Discovery Center: Release of the First 8490 Sequenced Strains for Exploring Actinobacteria Biosynthetic Diversity.</title>
        <authorList>
            <person name="Kalkreuter E."/>
            <person name="Kautsar S.A."/>
            <person name="Yang D."/>
            <person name="Bader C.D."/>
            <person name="Teijaro C.N."/>
            <person name="Fluegel L."/>
            <person name="Davis C.M."/>
            <person name="Simpson J.R."/>
            <person name="Lauterbach L."/>
            <person name="Steele A.D."/>
            <person name="Gui C."/>
            <person name="Meng S."/>
            <person name="Li G."/>
            <person name="Viehrig K."/>
            <person name="Ye F."/>
            <person name="Su P."/>
            <person name="Kiefer A.F."/>
            <person name="Nichols A."/>
            <person name="Cepeda A.J."/>
            <person name="Yan W."/>
            <person name="Fan B."/>
            <person name="Jiang Y."/>
            <person name="Adhikari A."/>
            <person name="Zheng C.-J."/>
            <person name="Schuster L."/>
            <person name="Cowan T.M."/>
            <person name="Smanski M.J."/>
            <person name="Chevrette M.G."/>
            <person name="De Carvalho L.P.S."/>
            <person name="Shen B."/>
        </authorList>
    </citation>
    <scope>NUCLEOTIDE SEQUENCE [LARGE SCALE GENOMIC DNA]</scope>
    <source>
        <strain evidence="9 10">NPDC002593</strain>
    </source>
</reference>
<keyword evidence="9" id="KW-0548">Nucleotidyltransferase</keyword>
<proteinExistence type="inferred from homology"/>
<evidence type="ECO:0000256" key="5">
    <source>
        <dbReference type="ARBA" id="ARBA00023125"/>
    </source>
</evidence>
<dbReference type="GO" id="GO:0003899">
    <property type="term" value="F:DNA-directed RNA polymerase activity"/>
    <property type="evidence" value="ECO:0007669"/>
    <property type="project" value="UniProtKB-EC"/>
</dbReference>
<name>A0ABW6RV50_9NOCA</name>